<dbReference type="FunFam" id="1.10.10.10:FF:000001">
    <property type="entry name" value="LysR family transcriptional regulator"/>
    <property type="match status" value="1"/>
</dbReference>
<dbReference type="InterPro" id="IPR005119">
    <property type="entry name" value="LysR_subst-bd"/>
</dbReference>
<dbReference type="Pfam" id="PF00126">
    <property type="entry name" value="HTH_1"/>
    <property type="match status" value="1"/>
</dbReference>
<comment type="similarity">
    <text evidence="1">Belongs to the LysR transcriptional regulatory family.</text>
</comment>
<protein>
    <submittedName>
        <fullName evidence="6">HTH-type transcriptional regulator GltR</fullName>
    </submittedName>
</protein>
<sequence>MNLNQLRTFYWVARLGGFRRASDQLHLSQPAISTRIATLEDELQAPLFERGTTGLTLTKRGALLLTYVEQMLFIEEEIKARVASPEETEGLFRIGASETIAQSWLPDFLKTLSTTYPRVNIDLTVDISVNLRNSLLEQGLDLALLMGPVSEFSVENVDLPQFELAWFKAAGRGPVKLDEIPVISYSAKTRPHRELMADLSRTVGPDVRVYSSASLSASLRMIAAGVAVGPYPLVLAQEEVAAGRIEQFDPGFAPKPLDFTASYLAEPRSFLAESAAGIARKIAVSWRRE</sequence>
<evidence type="ECO:0000313" key="7">
    <source>
        <dbReference type="Proteomes" id="UP000244932"/>
    </source>
</evidence>
<dbReference type="GO" id="GO:0000976">
    <property type="term" value="F:transcription cis-regulatory region binding"/>
    <property type="evidence" value="ECO:0007669"/>
    <property type="project" value="TreeGrafter"/>
</dbReference>
<dbReference type="OrthoDB" id="9791253at2"/>
<evidence type="ECO:0000313" key="6">
    <source>
        <dbReference type="EMBL" id="SPF30056.1"/>
    </source>
</evidence>
<dbReference type="Gene3D" id="1.10.10.10">
    <property type="entry name" value="Winged helix-like DNA-binding domain superfamily/Winged helix DNA-binding domain"/>
    <property type="match status" value="1"/>
</dbReference>
<proteinExistence type="inferred from homology"/>
<dbReference type="PROSITE" id="PS50931">
    <property type="entry name" value="HTH_LYSR"/>
    <property type="match status" value="1"/>
</dbReference>
<dbReference type="SUPFAM" id="SSF53850">
    <property type="entry name" value="Periplasmic binding protein-like II"/>
    <property type="match status" value="1"/>
</dbReference>
<dbReference type="CDD" id="cd05466">
    <property type="entry name" value="PBP2_LTTR_substrate"/>
    <property type="match status" value="1"/>
</dbReference>
<dbReference type="InterPro" id="IPR036390">
    <property type="entry name" value="WH_DNA-bd_sf"/>
</dbReference>
<dbReference type="InterPro" id="IPR036388">
    <property type="entry name" value="WH-like_DNA-bd_sf"/>
</dbReference>
<accession>A0A2R8ACS5</accession>
<evidence type="ECO:0000256" key="1">
    <source>
        <dbReference type="ARBA" id="ARBA00009437"/>
    </source>
</evidence>
<dbReference type="InterPro" id="IPR000847">
    <property type="entry name" value="LysR_HTH_N"/>
</dbReference>
<dbReference type="RefSeq" id="WP_108782781.1">
    <property type="nucleotide sequence ID" value="NZ_OMKW01000003.1"/>
</dbReference>
<dbReference type="PANTHER" id="PTHR30126:SF77">
    <property type="entry name" value="TRANSCRIPTIONAL REGULATORY PROTEIN"/>
    <property type="match status" value="1"/>
</dbReference>
<evidence type="ECO:0000256" key="4">
    <source>
        <dbReference type="ARBA" id="ARBA00023163"/>
    </source>
</evidence>
<evidence type="ECO:0000259" key="5">
    <source>
        <dbReference type="PROSITE" id="PS50931"/>
    </source>
</evidence>
<feature type="domain" description="HTH lysR-type" evidence="5">
    <location>
        <begin position="1"/>
        <end position="58"/>
    </location>
</feature>
<dbReference type="Proteomes" id="UP000244932">
    <property type="component" value="Unassembled WGS sequence"/>
</dbReference>
<keyword evidence="4" id="KW-0804">Transcription</keyword>
<keyword evidence="2" id="KW-0805">Transcription regulation</keyword>
<keyword evidence="7" id="KW-1185">Reference proteome</keyword>
<name>A0A2R8ACS5_9RHOB</name>
<dbReference type="AlphaFoldDB" id="A0A2R8ACS5"/>
<dbReference type="EMBL" id="OMKW01000003">
    <property type="protein sequence ID" value="SPF30056.1"/>
    <property type="molecule type" value="Genomic_DNA"/>
</dbReference>
<organism evidence="6 7">
    <name type="scientific">Pontivivens insulae</name>
    <dbReference type="NCBI Taxonomy" id="1639689"/>
    <lineage>
        <taxon>Bacteria</taxon>
        <taxon>Pseudomonadati</taxon>
        <taxon>Pseudomonadota</taxon>
        <taxon>Alphaproteobacteria</taxon>
        <taxon>Rhodobacterales</taxon>
        <taxon>Paracoccaceae</taxon>
        <taxon>Pontivivens</taxon>
    </lineage>
</organism>
<gene>
    <name evidence="6" type="primary">gltR_2</name>
    <name evidence="6" type="ORF">POI8812_02386</name>
</gene>
<reference evidence="6 7" key="1">
    <citation type="submission" date="2018-03" db="EMBL/GenBank/DDBJ databases">
        <authorList>
            <person name="Keele B.F."/>
        </authorList>
    </citation>
    <scope>NUCLEOTIDE SEQUENCE [LARGE SCALE GENOMIC DNA]</scope>
    <source>
        <strain evidence="6 7">CeCT 8812</strain>
    </source>
</reference>
<dbReference type="PRINTS" id="PR00039">
    <property type="entry name" value="HTHLYSR"/>
</dbReference>
<dbReference type="Gene3D" id="3.40.190.10">
    <property type="entry name" value="Periplasmic binding protein-like II"/>
    <property type="match status" value="2"/>
</dbReference>
<evidence type="ECO:0000256" key="3">
    <source>
        <dbReference type="ARBA" id="ARBA00023125"/>
    </source>
</evidence>
<dbReference type="GO" id="GO:0003700">
    <property type="term" value="F:DNA-binding transcription factor activity"/>
    <property type="evidence" value="ECO:0007669"/>
    <property type="project" value="InterPro"/>
</dbReference>
<keyword evidence="3" id="KW-0238">DNA-binding</keyword>
<evidence type="ECO:0000256" key="2">
    <source>
        <dbReference type="ARBA" id="ARBA00023015"/>
    </source>
</evidence>
<dbReference type="Pfam" id="PF03466">
    <property type="entry name" value="LysR_substrate"/>
    <property type="match status" value="1"/>
</dbReference>
<dbReference type="PANTHER" id="PTHR30126">
    <property type="entry name" value="HTH-TYPE TRANSCRIPTIONAL REGULATOR"/>
    <property type="match status" value="1"/>
</dbReference>
<dbReference type="SUPFAM" id="SSF46785">
    <property type="entry name" value="Winged helix' DNA-binding domain"/>
    <property type="match status" value="1"/>
</dbReference>